<dbReference type="OrthoDB" id="9764293at2"/>
<organism evidence="5 6">
    <name type="scientific">Paraglaciecola arctica BSs20135</name>
    <dbReference type="NCBI Taxonomy" id="493475"/>
    <lineage>
        <taxon>Bacteria</taxon>
        <taxon>Pseudomonadati</taxon>
        <taxon>Pseudomonadota</taxon>
        <taxon>Gammaproteobacteria</taxon>
        <taxon>Alteromonadales</taxon>
        <taxon>Alteromonadaceae</taxon>
        <taxon>Paraglaciecola</taxon>
    </lineage>
</organism>
<comment type="caution">
    <text evidence="5">The sequence shown here is derived from an EMBL/GenBank/DDBJ whole genome shotgun (WGS) entry which is preliminary data.</text>
</comment>
<sequence>MTVALATQNYKDDFCLPNKGCYLLNHSVGRPLKSAQQAFSDGFFSPWQTQSSEPWQQWLQSIETFQSALGQLFNHAPENFCPQANLSSALSKLVMSHPRLTKPSAKLLMSEQDFPSMGFALRHALPECEICFIPKELDITCLDVWEKHLSQDIDLVFISQVYSNSGQQPPVKSIVERSKQQGIFTLIDVAQSAGVISLDLTETAADFMIGSSVKWLCSGPGAAYLWVHPKHIDDCKPKDVGWFSHENPFEFNIHDFRYHQGALRFWGGTPSVAPFILAAHSINYANQIPTGLARRHNLRLLTLLHKAFGAQIVSPKEANKCSGTAILQFGDAQDVVLNALKAAHIGVDARSLGIRVSPHIYNDEDDIVHMIDVINKAC</sequence>
<accession>K6YTB6</accession>
<dbReference type="RefSeq" id="WP_007621365.1">
    <property type="nucleotide sequence ID" value="NZ_BAEO01000043.1"/>
</dbReference>
<dbReference type="PANTHER" id="PTHR14084">
    <property type="entry name" value="KYNURENINASE"/>
    <property type="match status" value="1"/>
</dbReference>
<dbReference type="SUPFAM" id="SSF53383">
    <property type="entry name" value="PLP-dependent transferases"/>
    <property type="match status" value="1"/>
</dbReference>
<protein>
    <submittedName>
        <fullName evidence="5">Kynureninase</fullName>
    </submittedName>
</protein>
<dbReference type="PANTHER" id="PTHR14084:SF0">
    <property type="entry name" value="KYNURENINASE"/>
    <property type="match status" value="1"/>
</dbReference>
<name>K6YTB6_9ALTE</name>
<proteinExistence type="predicted"/>
<dbReference type="GO" id="GO:0009435">
    <property type="term" value="P:NAD+ biosynthetic process"/>
    <property type="evidence" value="ECO:0007669"/>
    <property type="project" value="InterPro"/>
</dbReference>
<keyword evidence="6" id="KW-1185">Reference proteome</keyword>
<dbReference type="InterPro" id="IPR015421">
    <property type="entry name" value="PyrdxlP-dep_Trfase_major"/>
</dbReference>
<dbReference type="eggNOG" id="COG0520">
    <property type="taxonomic scope" value="Bacteria"/>
</dbReference>
<evidence type="ECO:0000256" key="1">
    <source>
        <dbReference type="ARBA" id="ARBA00022642"/>
    </source>
</evidence>
<dbReference type="InterPro" id="IPR015424">
    <property type="entry name" value="PyrdxlP-dep_Trfase"/>
</dbReference>
<dbReference type="GO" id="GO:0019441">
    <property type="term" value="P:L-tryptophan catabolic process to kynurenine"/>
    <property type="evidence" value="ECO:0007669"/>
    <property type="project" value="TreeGrafter"/>
</dbReference>
<evidence type="ECO:0000256" key="2">
    <source>
        <dbReference type="ARBA" id="ARBA00022801"/>
    </source>
</evidence>
<feature type="domain" description="Aminotransferase class V" evidence="4">
    <location>
        <begin position="139"/>
        <end position="329"/>
    </location>
</feature>
<gene>
    <name evidence="5" type="ORF">GARC_2980</name>
</gene>
<dbReference type="Gene3D" id="3.40.640.10">
    <property type="entry name" value="Type I PLP-dependent aspartate aminotransferase-like (Major domain)"/>
    <property type="match status" value="1"/>
</dbReference>
<evidence type="ECO:0000256" key="3">
    <source>
        <dbReference type="ARBA" id="ARBA00022898"/>
    </source>
</evidence>
<dbReference type="EMBL" id="BAEO01000043">
    <property type="protein sequence ID" value="GAC19943.1"/>
    <property type="molecule type" value="Genomic_DNA"/>
</dbReference>
<evidence type="ECO:0000313" key="6">
    <source>
        <dbReference type="Proteomes" id="UP000006327"/>
    </source>
</evidence>
<keyword evidence="3" id="KW-0663">Pyridoxal phosphate</keyword>
<dbReference type="GO" id="GO:0005737">
    <property type="term" value="C:cytoplasm"/>
    <property type="evidence" value="ECO:0007669"/>
    <property type="project" value="InterPro"/>
</dbReference>
<dbReference type="Proteomes" id="UP000006327">
    <property type="component" value="Unassembled WGS sequence"/>
</dbReference>
<dbReference type="STRING" id="493475.GARC_2980"/>
<evidence type="ECO:0000259" key="4">
    <source>
        <dbReference type="Pfam" id="PF00266"/>
    </source>
</evidence>
<dbReference type="GO" id="GO:0030429">
    <property type="term" value="F:kynureninase activity"/>
    <property type="evidence" value="ECO:0007669"/>
    <property type="project" value="InterPro"/>
</dbReference>
<dbReference type="InterPro" id="IPR015422">
    <property type="entry name" value="PyrdxlP-dep_Trfase_small"/>
</dbReference>
<dbReference type="GO" id="GO:0030170">
    <property type="term" value="F:pyridoxal phosphate binding"/>
    <property type="evidence" value="ECO:0007669"/>
    <property type="project" value="InterPro"/>
</dbReference>
<dbReference type="InterPro" id="IPR000192">
    <property type="entry name" value="Aminotrans_V_dom"/>
</dbReference>
<keyword evidence="2" id="KW-0378">Hydrolase</keyword>
<reference evidence="5 6" key="1">
    <citation type="journal article" date="2017" name="Antonie Van Leeuwenhoek">
        <title>Rhizobium rhizosphaerae sp. nov., a novel species isolated from rice rhizosphere.</title>
        <authorList>
            <person name="Zhao J.J."/>
            <person name="Zhang J."/>
            <person name="Zhang R.J."/>
            <person name="Zhang C.W."/>
            <person name="Yin H.Q."/>
            <person name="Zhang X.X."/>
        </authorList>
    </citation>
    <scope>NUCLEOTIDE SEQUENCE [LARGE SCALE GENOMIC DNA]</scope>
    <source>
        <strain evidence="5 6">BSs20135</strain>
    </source>
</reference>
<dbReference type="InterPro" id="IPR010111">
    <property type="entry name" value="Kynureninase"/>
</dbReference>
<dbReference type="Gene3D" id="3.90.1150.10">
    <property type="entry name" value="Aspartate Aminotransferase, domain 1"/>
    <property type="match status" value="1"/>
</dbReference>
<dbReference type="Pfam" id="PF00266">
    <property type="entry name" value="Aminotran_5"/>
    <property type="match status" value="1"/>
</dbReference>
<evidence type="ECO:0000313" key="5">
    <source>
        <dbReference type="EMBL" id="GAC19943.1"/>
    </source>
</evidence>
<keyword evidence="1" id="KW-0662">Pyridine nucleotide biosynthesis</keyword>
<dbReference type="AlphaFoldDB" id="K6YTB6"/>
<dbReference type="GO" id="GO:0043420">
    <property type="term" value="P:anthranilate metabolic process"/>
    <property type="evidence" value="ECO:0007669"/>
    <property type="project" value="TreeGrafter"/>
</dbReference>